<dbReference type="Proteomes" id="UP000568486">
    <property type="component" value="Unassembled WGS sequence"/>
</dbReference>
<accession>A0ABX1DX49</accession>
<dbReference type="EMBL" id="JAAVLR010000001">
    <property type="protein sequence ID" value="NKC28148.1"/>
    <property type="molecule type" value="Genomic_DNA"/>
</dbReference>
<reference evidence="1 2" key="1">
    <citation type="submission" date="2020-03" db="EMBL/GenBank/DDBJ databases">
        <title>Whole genome sequencing of clinical and environmental type strains of Ochrobactrum.</title>
        <authorList>
            <person name="Dharne M."/>
        </authorList>
    </citation>
    <scope>NUCLEOTIDE SEQUENCE [LARGE SCALE GENOMIC DNA]</scope>
    <source>
        <strain evidence="1 2">DSM 22292</strain>
    </source>
</reference>
<keyword evidence="2" id="KW-1185">Reference proteome</keyword>
<organism evidence="1 2">
    <name type="scientific">Brucella ciceri</name>
    <dbReference type="NCBI Taxonomy" id="391287"/>
    <lineage>
        <taxon>Bacteria</taxon>
        <taxon>Pseudomonadati</taxon>
        <taxon>Pseudomonadota</taxon>
        <taxon>Alphaproteobacteria</taxon>
        <taxon>Hyphomicrobiales</taxon>
        <taxon>Brucellaceae</taxon>
        <taxon>Brucella/Ochrobactrum group</taxon>
        <taxon>Brucella</taxon>
    </lineage>
</organism>
<proteinExistence type="predicted"/>
<evidence type="ECO:0000313" key="2">
    <source>
        <dbReference type="Proteomes" id="UP000568486"/>
    </source>
</evidence>
<gene>
    <name evidence="1" type="ORF">HED52_07935</name>
</gene>
<name>A0ABX1DX49_9HYPH</name>
<evidence type="ECO:0000313" key="1">
    <source>
        <dbReference type="EMBL" id="NKC28148.1"/>
    </source>
</evidence>
<protein>
    <submittedName>
        <fullName evidence="1">Uncharacterized protein</fullName>
    </submittedName>
</protein>
<comment type="caution">
    <text evidence="1">The sequence shown here is derived from an EMBL/GenBank/DDBJ whole genome shotgun (WGS) entry which is preliminary data.</text>
</comment>
<sequence>MKVSNKGIVFLLFFALAGISYGEAREGDYFPPNNHGNYINISYDASVMPDGNNGGVINIYSSLLLIKLKSLLVVRSLSLRSLI</sequence>